<comment type="similarity">
    <text evidence="5 6">Belongs to the XseA family.</text>
</comment>
<dbReference type="GO" id="GO:0005737">
    <property type="term" value="C:cytoplasm"/>
    <property type="evidence" value="ECO:0007669"/>
    <property type="project" value="UniProtKB-SubCell"/>
</dbReference>
<dbReference type="HAMAP" id="MF_00378">
    <property type="entry name" value="Exonuc_7_L"/>
    <property type="match status" value="1"/>
</dbReference>
<accession>A0A2J8B5C5</accession>
<comment type="subcellular location">
    <subcellularLocation>
        <location evidence="5 6">Cytoplasm</location>
    </subcellularLocation>
</comment>
<name>A0A2J8B5C5_9FIRM</name>
<dbReference type="RefSeq" id="WP_102892395.1">
    <property type="nucleotide sequence ID" value="NZ_NBZD01000001.1"/>
</dbReference>
<feature type="domain" description="OB-fold nucleic acid binding" evidence="8">
    <location>
        <begin position="20"/>
        <end position="113"/>
    </location>
</feature>
<dbReference type="GO" id="GO:0009318">
    <property type="term" value="C:exodeoxyribonuclease VII complex"/>
    <property type="evidence" value="ECO:0007669"/>
    <property type="project" value="UniProtKB-UniRule"/>
</dbReference>
<feature type="domain" description="Exonuclease VII large subunit C-terminal" evidence="7">
    <location>
        <begin position="140"/>
        <end position="428"/>
    </location>
</feature>
<dbReference type="PANTHER" id="PTHR30008">
    <property type="entry name" value="EXODEOXYRIBONUCLEASE 7 LARGE SUBUNIT"/>
    <property type="match status" value="1"/>
</dbReference>
<evidence type="ECO:0000256" key="1">
    <source>
        <dbReference type="ARBA" id="ARBA00022490"/>
    </source>
</evidence>
<dbReference type="PANTHER" id="PTHR30008:SF0">
    <property type="entry name" value="EXODEOXYRIBONUCLEASE 7 LARGE SUBUNIT"/>
    <property type="match status" value="1"/>
</dbReference>
<dbReference type="InterPro" id="IPR003753">
    <property type="entry name" value="Exonuc_VII_L"/>
</dbReference>
<evidence type="ECO:0000256" key="3">
    <source>
        <dbReference type="ARBA" id="ARBA00022801"/>
    </source>
</evidence>
<comment type="caution">
    <text evidence="9">The sequence shown here is derived from an EMBL/GenBank/DDBJ whole genome shotgun (WGS) entry which is preliminary data.</text>
</comment>
<comment type="subunit">
    <text evidence="5">Heterooligomer composed of large and small subunits.</text>
</comment>
<dbReference type="Proteomes" id="UP000236394">
    <property type="component" value="Unassembled WGS sequence"/>
</dbReference>
<gene>
    <name evidence="5" type="primary">xseA</name>
    <name evidence="9" type="ORF">B7R76_03625</name>
</gene>
<dbReference type="AlphaFoldDB" id="A0A2J8B5C5"/>
<evidence type="ECO:0000256" key="6">
    <source>
        <dbReference type="RuleBase" id="RU004355"/>
    </source>
</evidence>
<evidence type="ECO:0000256" key="4">
    <source>
        <dbReference type="ARBA" id="ARBA00022839"/>
    </source>
</evidence>
<keyword evidence="3 5" id="KW-0378">Hydrolase</keyword>
<dbReference type="Pfam" id="PF02601">
    <property type="entry name" value="Exonuc_VII_L"/>
    <property type="match status" value="1"/>
</dbReference>
<dbReference type="GO" id="GO:0006308">
    <property type="term" value="P:DNA catabolic process"/>
    <property type="evidence" value="ECO:0007669"/>
    <property type="project" value="UniProtKB-UniRule"/>
</dbReference>
<proteinExistence type="inferred from homology"/>
<evidence type="ECO:0000259" key="7">
    <source>
        <dbReference type="Pfam" id="PF02601"/>
    </source>
</evidence>
<keyword evidence="4 5" id="KW-0269">Exonuclease</keyword>
<evidence type="ECO:0000256" key="2">
    <source>
        <dbReference type="ARBA" id="ARBA00022722"/>
    </source>
</evidence>
<comment type="catalytic activity">
    <reaction evidence="5 6">
        <text>Exonucleolytic cleavage in either 5'- to 3'- or 3'- to 5'-direction to yield nucleoside 5'-phosphates.</text>
        <dbReference type="EC" id="3.1.11.6"/>
    </reaction>
</comment>
<evidence type="ECO:0000256" key="5">
    <source>
        <dbReference type="HAMAP-Rule" id="MF_00378"/>
    </source>
</evidence>
<dbReference type="EC" id="3.1.11.6" evidence="5"/>
<dbReference type="GO" id="GO:0008855">
    <property type="term" value="F:exodeoxyribonuclease VII activity"/>
    <property type="evidence" value="ECO:0007669"/>
    <property type="project" value="UniProtKB-UniRule"/>
</dbReference>
<keyword evidence="1 5" id="KW-0963">Cytoplasm</keyword>
<keyword evidence="2 5" id="KW-0540">Nuclease</keyword>
<dbReference type="Pfam" id="PF13742">
    <property type="entry name" value="tRNA_anti_2"/>
    <property type="match status" value="1"/>
</dbReference>
<dbReference type="CDD" id="cd04489">
    <property type="entry name" value="ExoVII_LU_OBF"/>
    <property type="match status" value="1"/>
</dbReference>
<protein>
    <recommendedName>
        <fullName evidence="5">Exodeoxyribonuclease 7 large subunit</fullName>
        <ecNumber evidence="5">3.1.11.6</ecNumber>
    </recommendedName>
    <alternativeName>
        <fullName evidence="5">Exodeoxyribonuclease VII large subunit</fullName>
        <shortName evidence="5">Exonuclease VII large subunit</shortName>
    </alternativeName>
</protein>
<dbReference type="InterPro" id="IPR020579">
    <property type="entry name" value="Exonuc_VII_lsu_C"/>
</dbReference>
<sequence>MAEDIMTEDIMTENIYPEHSVAEVAAYIHKLIRRSADLSAYWICGELSGVKRYSSGHIYFTIKDEQAQLSCVMYNSNASRLSFPLKDGKKVKLRCKIDFYEARGQCQLIVLAVEEAGSGQLYAKYLALKEKLAAEGLFANARPLPLLPRRVGVITSPSGAVIQDICNVSCRRFPAADILLYPAAVQGETAAATLRRGILLFNRLKNVDVIIIGRGGGSIEDLWPFNDEELARAVAASEIPVVSAVGHETDYTICDFVADHRAPTPSAAAEMVWPVRDELQTRIAGAERRMAFALERNWEAANFRYSHCAAHFTATQAAALFNKFFMAWQTAVNRLQNQHPLRQAERNHSQIENLFAAASQHIRYILLQKEQQWHLQTEKLNNLNPLNVLMRGFGLVTDKNDAVAVSTAKILPGDNIKVTLQDGKLACKVLAVEKINGKGVTCDG</sequence>
<evidence type="ECO:0000313" key="10">
    <source>
        <dbReference type="Proteomes" id="UP000236394"/>
    </source>
</evidence>
<organism evidence="9 10">
    <name type="scientific">Mageeibacillus indolicus</name>
    <dbReference type="NCBI Taxonomy" id="884684"/>
    <lineage>
        <taxon>Bacteria</taxon>
        <taxon>Bacillati</taxon>
        <taxon>Bacillota</taxon>
        <taxon>Clostridia</taxon>
        <taxon>Eubacteriales</taxon>
        <taxon>Oscillospiraceae</taxon>
        <taxon>Mageeibacillus</taxon>
    </lineage>
</organism>
<comment type="function">
    <text evidence="5">Bidirectionally degrades single-stranded DNA into large acid-insoluble oligonucleotides, which are then degraded further into small acid-soluble oligonucleotides.</text>
</comment>
<reference evidence="10" key="1">
    <citation type="submission" date="2017-04" db="EMBL/GenBank/DDBJ databases">
        <authorList>
            <person name="Bumgarner R.E."/>
            <person name="Fredricks D.N."/>
            <person name="Srinivasan S."/>
        </authorList>
    </citation>
    <scope>NUCLEOTIDE SEQUENCE [LARGE SCALE GENOMIC DNA]</scope>
    <source>
        <strain evidence="10">KA00405</strain>
    </source>
</reference>
<evidence type="ECO:0000259" key="8">
    <source>
        <dbReference type="Pfam" id="PF13742"/>
    </source>
</evidence>
<dbReference type="NCBIfam" id="TIGR00237">
    <property type="entry name" value="xseA"/>
    <property type="match status" value="1"/>
</dbReference>
<evidence type="ECO:0000313" key="9">
    <source>
        <dbReference type="EMBL" id="PNH19968.1"/>
    </source>
</evidence>
<dbReference type="EMBL" id="NBZD01000001">
    <property type="protein sequence ID" value="PNH19968.1"/>
    <property type="molecule type" value="Genomic_DNA"/>
</dbReference>
<dbReference type="GO" id="GO:0003676">
    <property type="term" value="F:nucleic acid binding"/>
    <property type="evidence" value="ECO:0007669"/>
    <property type="project" value="InterPro"/>
</dbReference>
<dbReference type="InterPro" id="IPR025824">
    <property type="entry name" value="OB-fold_nuc-bd_dom"/>
</dbReference>